<sequence length="2087" mass="233468">MANFSMEQHLHNLFKSTTALRYRYIHDHVQLTLDTLDTQKVSYAFKAWQIREKCLSVMKQALESNNPHLSSTALHGIEHVVFHPDLGGYAGDEELDAMDARIFALQVLNSLTCLPSLSDEQQVHGLKILLGLCCDFISSFDGELIIKIVQLCLACWHKDKINVHSALLQLCAAYTLHIQKLCAATCSRSQVDVGVHCAAESLASQAVEKLAKADVNGSVTQEKLADVIGLAKFFVQQVILSSSDTERAVHLECLLAVFKTLKSSYIRCDTMFCNYIRKDLCPALVSLISKQKGGHLSHVVSKKGSKRKHKRIHLSCPLLHKKVSFLLVELVRLVGCVASLQSDLLMVTTCLLSPASCPDHAALFVTLKQLWATPESLFNLAGPFVIGHTKGKQNRANLIHLVFEAMFSSIRMKRNSLLQIAVMQSAINACTIFMQVLNEMRLGLGLTEEQIALQINSDDEDSFSDGSLSDDEKTSLESEQVGMNADCTEGNIRQQSCLEGNNTSDKQESEYLSDAEDIWASSEDIFSSISSPCYQSAAEDPEDFNDDGLEQAKASKLSDLLQYLSNTAKSTFSQRQSDDRSSFNSTYTASDPENQDAETDHDIDKYLEDVIVSKHPLHSRNILVNSAEDEKNCVLAQRHIQSIVEILPDLLSCHDVATVDQIIQNAASHFCSDMYEIWNVGKIFVQADSLYKLSYAVMVLCMRLKLNCHYMEDGSQLPCVKSQWVGYQQCSGVYLSKSWLSETFRLVISTDLLGNAGYDAASSPEIPCLITVLTEIDGLGYGGVQHLHDVKPPSMSFDDFNFASQAGFESAKQIASLVWGRLLQILQYPLKYIQVSSTGTSSDHPLTTSTFLQAESTCEQQCIMSALDGLRLAFKLSCTLDLHEYSQEIFTQIIAACVPKIYSLTFTPLRIGSGVMHEMNLHRCHVLCMDSVLEGSLEIANLTSNNWEALFKLVSYVAYLEHVCLPGVKLKGTSTGPTDHICPVTALQDIASLVEDNLNDSSWKDSSCRNSEMLNAGFLTKERTVQAIYSLSNKVDGIFEKAALHLNLRALSDFIWQLCVSSNSQLFPAQPTSENQYGIPLLCRLGKCIMICIRSSHRPLQHISDIWMYASPHFAKVAGHKNVEIAKQSVAFIRDAITSVLTCLDDPNDRYPMLMWTMKEPKYFHFCEALLKPFERAIQTETCVPEIQHSITSAIIMIMEKNSKQICSGWKPLFGCLRHLSTNNSINPAEPNSALHMMWNIYFSACDDGSVFASSACDAVKCLLKIISNVDDNLHDDPANMKPFFSYLEQCALELIKSHMSEYDGKFVYSHRINITPSCTGDMSFWESLTFPMWVTGENRLVKEVVNQLCNMTAKSFSDKDPTDLEAVAAMPTVDFSDDTGSLHVLFLLIDGLTNIVLTSPQCIQTHVLDLMCKLIERCWQSPGPMFCGHMLLHSCLPVLYTWLNRLILLSNDSPLSVYELSAMITSYKHFYGTLMELTTTFLLRELKNLSRCHQLEKKPSNYSLIKEQLELIWTVYLNICISCVQTHKEPLAKLGCSCLRHVIANLGSHMTSSMINDICRCISYMADECLATLKYLVTSFRENDKFLNKLKITVKHHDTAFCDSACLMKAFQATSTSLKDVNNPDIYIFFNSSHHNRIMRISVCELACDILSLHLLHKCIEQMLLGNEMSPWQPPCANSMADSGNNSGSSFLHSNVHADKSLSKNTGSTNIRLLEFLTQAQVHNLAGCVAKAYVVSHNFDQNSELQKLITKVANFFNTANLYQFGSASFELYVKISLAVCCQFPTDGADVPDTARPAEEDYTHRPTGTWLDYEQLHPVYLERIEDDLKPPGKYRASQMWAVKSLSNSLELLCQRWHNEDRSEFSPKSSELNPAVSELSNCVSSTTIPAAKPEAKQDQQPTKFQYNYMDYVNKTEPSSPAGFSPHKPNDRSFNPQKKKMWADKAAGIRTIGRLVSAYKRHRLSQSNPAAKNQETGKMTDNGKARRYSDTSSGHSLVAADDKSVEREVWAHVVRSTLIMLTNAPDNSLEKLLPIIYRPLASLGNQPPLYYVKTGDYDIGEAFHQWLLRVGDFCHILMPTHTEDQSNQV</sequence>
<evidence type="ECO:0000256" key="1">
    <source>
        <dbReference type="SAM" id="MobiDB-lite"/>
    </source>
</evidence>
<feature type="region of interest" description="Disordered" evidence="1">
    <location>
        <begin position="1914"/>
        <end position="1938"/>
    </location>
</feature>
<evidence type="ECO:0000313" key="3">
    <source>
        <dbReference type="EMBL" id="CAK8676782.1"/>
    </source>
</evidence>
<comment type="caution">
    <text evidence="3">The sequence shown here is derived from an EMBL/GenBank/DDBJ whole genome shotgun (WGS) entry which is preliminary data.</text>
</comment>
<feature type="compositionally biased region" description="Polar residues" evidence="1">
    <location>
        <begin position="1963"/>
        <end position="1977"/>
    </location>
</feature>
<name>A0ABP0FAQ1_CLALP</name>
<proteinExistence type="predicted"/>
<dbReference type="Proteomes" id="UP001642483">
    <property type="component" value="Unassembled WGS sequence"/>
</dbReference>
<reference evidence="3 4" key="1">
    <citation type="submission" date="2024-02" db="EMBL/GenBank/DDBJ databases">
        <authorList>
            <person name="Daric V."/>
            <person name="Darras S."/>
        </authorList>
    </citation>
    <scope>NUCLEOTIDE SEQUENCE [LARGE SCALE GENOMIC DNA]</scope>
</reference>
<feature type="domain" description="Mon2/Sec7/BIG1-like HDS" evidence="2">
    <location>
        <begin position="1160"/>
        <end position="1224"/>
    </location>
</feature>
<evidence type="ECO:0000259" key="2">
    <source>
        <dbReference type="Pfam" id="PF09324"/>
    </source>
</evidence>
<protein>
    <recommendedName>
        <fullName evidence="2">Mon2/Sec7/BIG1-like HDS domain-containing protein</fullName>
    </recommendedName>
</protein>
<organism evidence="3 4">
    <name type="scientific">Clavelina lepadiformis</name>
    <name type="common">Light-bulb sea squirt</name>
    <name type="synonym">Ascidia lepadiformis</name>
    <dbReference type="NCBI Taxonomy" id="159417"/>
    <lineage>
        <taxon>Eukaryota</taxon>
        <taxon>Metazoa</taxon>
        <taxon>Chordata</taxon>
        <taxon>Tunicata</taxon>
        <taxon>Ascidiacea</taxon>
        <taxon>Aplousobranchia</taxon>
        <taxon>Clavelinidae</taxon>
        <taxon>Clavelina</taxon>
    </lineage>
</organism>
<keyword evidence="4" id="KW-1185">Reference proteome</keyword>
<accession>A0ABP0FAQ1</accession>
<feature type="region of interest" description="Disordered" evidence="1">
    <location>
        <begin position="457"/>
        <end position="479"/>
    </location>
</feature>
<dbReference type="Pfam" id="PF09324">
    <property type="entry name" value="Sec7-like_HDS"/>
    <property type="match status" value="1"/>
</dbReference>
<gene>
    <name evidence="3" type="ORF">CVLEPA_LOCUS6219</name>
</gene>
<dbReference type="EMBL" id="CAWYQH010000035">
    <property type="protein sequence ID" value="CAK8676782.1"/>
    <property type="molecule type" value="Genomic_DNA"/>
</dbReference>
<evidence type="ECO:0000313" key="4">
    <source>
        <dbReference type="Proteomes" id="UP001642483"/>
    </source>
</evidence>
<feature type="region of interest" description="Disordered" evidence="1">
    <location>
        <begin position="571"/>
        <end position="598"/>
    </location>
</feature>
<feature type="region of interest" description="Disordered" evidence="1">
    <location>
        <begin position="1961"/>
        <end position="1993"/>
    </location>
</feature>
<dbReference type="InterPro" id="IPR015403">
    <property type="entry name" value="Mon2/Sec7/BIG1-like_HDS"/>
</dbReference>
<feature type="compositionally biased region" description="Polar residues" evidence="1">
    <location>
        <begin position="582"/>
        <end position="592"/>
    </location>
</feature>